<name>A0ABN2EQ49_9ACTN</name>
<comment type="caution">
    <text evidence="1">The sequence shown here is derived from an EMBL/GenBank/DDBJ whole genome shotgun (WGS) entry which is preliminary data.</text>
</comment>
<dbReference type="EMBL" id="BAAAMU010000003">
    <property type="protein sequence ID" value="GAA1613021.1"/>
    <property type="molecule type" value="Genomic_DNA"/>
</dbReference>
<dbReference type="Proteomes" id="UP001500064">
    <property type="component" value="Unassembled WGS sequence"/>
</dbReference>
<evidence type="ECO:0000313" key="2">
    <source>
        <dbReference type="Proteomes" id="UP001500064"/>
    </source>
</evidence>
<organism evidence="1 2">
    <name type="scientific">Nonomuraea maheshkhaliensis</name>
    <dbReference type="NCBI Taxonomy" id="419590"/>
    <lineage>
        <taxon>Bacteria</taxon>
        <taxon>Bacillati</taxon>
        <taxon>Actinomycetota</taxon>
        <taxon>Actinomycetes</taxon>
        <taxon>Streptosporangiales</taxon>
        <taxon>Streptosporangiaceae</taxon>
        <taxon>Nonomuraea</taxon>
    </lineage>
</organism>
<proteinExistence type="predicted"/>
<protein>
    <submittedName>
        <fullName evidence="1">Uncharacterized protein</fullName>
    </submittedName>
</protein>
<dbReference type="RefSeq" id="WP_346101330.1">
    <property type="nucleotide sequence ID" value="NZ_BAAAMU010000003.1"/>
</dbReference>
<evidence type="ECO:0000313" key="1">
    <source>
        <dbReference type="EMBL" id="GAA1613021.1"/>
    </source>
</evidence>
<gene>
    <name evidence="1" type="ORF">GCM10009733_006350</name>
</gene>
<accession>A0ABN2EQ49</accession>
<keyword evidence="2" id="KW-1185">Reference proteome</keyword>
<sequence>MGLADLAPLLISEGHSPQEADRLLRGSSPLWEKAHADDVAGLAALMSLRHWARAGQQVDPPYKRDAPVLAEAGQKWLRYRMDAVTSRP</sequence>
<reference evidence="1 2" key="1">
    <citation type="journal article" date="2019" name="Int. J. Syst. Evol. Microbiol.">
        <title>The Global Catalogue of Microorganisms (GCM) 10K type strain sequencing project: providing services to taxonomists for standard genome sequencing and annotation.</title>
        <authorList>
            <consortium name="The Broad Institute Genomics Platform"/>
            <consortium name="The Broad Institute Genome Sequencing Center for Infectious Disease"/>
            <person name="Wu L."/>
            <person name="Ma J."/>
        </authorList>
    </citation>
    <scope>NUCLEOTIDE SEQUENCE [LARGE SCALE GENOMIC DNA]</scope>
    <source>
        <strain evidence="1 2">JCM 13929</strain>
    </source>
</reference>